<comment type="subcellular location">
    <subcellularLocation>
        <location evidence="1">Cell membrane</location>
        <topology evidence="1">Multi-pass membrane protein</topology>
    </subcellularLocation>
</comment>
<evidence type="ECO:0000256" key="1">
    <source>
        <dbReference type="ARBA" id="ARBA00004651"/>
    </source>
</evidence>
<evidence type="ECO:0008006" key="9">
    <source>
        <dbReference type="Google" id="ProtNLM"/>
    </source>
</evidence>
<dbReference type="InterPro" id="IPR052017">
    <property type="entry name" value="TSUP"/>
</dbReference>
<feature type="transmembrane region" description="Helical" evidence="7">
    <location>
        <begin position="246"/>
        <end position="265"/>
    </location>
</feature>
<keyword evidence="6 7" id="KW-0472">Membrane</keyword>
<feature type="transmembrane region" description="Helical" evidence="7">
    <location>
        <begin position="341"/>
        <end position="360"/>
    </location>
</feature>
<dbReference type="PANTHER" id="PTHR30269">
    <property type="entry name" value="TRANSMEMBRANE PROTEIN YFCA"/>
    <property type="match status" value="1"/>
</dbReference>
<proteinExistence type="predicted"/>
<feature type="transmembrane region" description="Helical" evidence="7">
    <location>
        <begin position="114"/>
        <end position="136"/>
    </location>
</feature>
<feature type="transmembrane region" description="Helical" evidence="7">
    <location>
        <begin position="316"/>
        <end position="335"/>
    </location>
</feature>
<keyword evidence="5 7" id="KW-1133">Transmembrane helix</keyword>
<dbReference type="Pfam" id="PF01925">
    <property type="entry name" value="TauE"/>
    <property type="match status" value="1"/>
</dbReference>
<evidence type="ECO:0000256" key="7">
    <source>
        <dbReference type="SAM" id="Phobius"/>
    </source>
</evidence>
<feature type="transmembrane region" description="Helical" evidence="7">
    <location>
        <begin position="220"/>
        <end position="239"/>
    </location>
</feature>
<keyword evidence="4 7" id="KW-0812">Transmembrane</keyword>
<name>A0A7S0ZAC0_9RHOD</name>
<dbReference type="InterPro" id="IPR002781">
    <property type="entry name" value="TM_pro_TauE-like"/>
</dbReference>
<reference evidence="8" key="1">
    <citation type="submission" date="2021-01" db="EMBL/GenBank/DDBJ databases">
        <authorList>
            <person name="Corre E."/>
            <person name="Pelletier E."/>
            <person name="Niang G."/>
            <person name="Scheremetjew M."/>
            <person name="Finn R."/>
            <person name="Kale V."/>
            <person name="Holt S."/>
            <person name="Cochrane G."/>
            <person name="Meng A."/>
            <person name="Brown T."/>
            <person name="Cohen L."/>
        </authorList>
    </citation>
    <scope>NUCLEOTIDE SEQUENCE</scope>
    <source>
        <strain evidence="8">CCMP3278</strain>
    </source>
</reference>
<dbReference type="AlphaFoldDB" id="A0A7S0ZAC0"/>
<organism evidence="8">
    <name type="scientific">Timspurckia oligopyrenoides</name>
    <dbReference type="NCBI Taxonomy" id="708627"/>
    <lineage>
        <taxon>Eukaryota</taxon>
        <taxon>Rhodophyta</taxon>
        <taxon>Bangiophyceae</taxon>
        <taxon>Porphyridiales</taxon>
        <taxon>Porphyridiaceae</taxon>
        <taxon>Timspurckia</taxon>
    </lineage>
</organism>
<evidence type="ECO:0000256" key="6">
    <source>
        <dbReference type="ARBA" id="ARBA00023136"/>
    </source>
</evidence>
<dbReference type="PANTHER" id="PTHR30269:SF37">
    <property type="entry name" value="MEMBRANE TRANSPORTER PROTEIN"/>
    <property type="match status" value="1"/>
</dbReference>
<evidence type="ECO:0000256" key="5">
    <source>
        <dbReference type="ARBA" id="ARBA00022989"/>
    </source>
</evidence>
<gene>
    <name evidence="8" type="ORF">TOLI1172_LOCUS72</name>
</gene>
<accession>A0A7S0ZAC0</accession>
<evidence type="ECO:0000313" key="8">
    <source>
        <dbReference type="EMBL" id="CAD8815684.1"/>
    </source>
</evidence>
<feature type="transmembrane region" description="Helical" evidence="7">
    <location>
        <begin position="277"/>
        <end position="304"/>
    </location>
</feature>
<evidence type="ECO:0000256" key="2">
    <source>
        <dbReference type="ARBA" id="ARBA00022448"/>
    </source>
</evidence>
<sequence>MLNCFVANGVGSLSSFRRNSVHATNTRIQYAVSTTSLKMTQTAPRDTNNPSFPVQSFSFFQPDSAPSPPSIETPPRIASLPPVIPSSSVSDAPIPSNMESPPSQQEVMRGNYQVMITALSLSLGMPLVEPFLPFLYNAATSFIQSIPPNIMVPAIMGASAFTQALTGFGFSIVAMGSLAQLGWIQNSSIFSDLPPVAAVFSLGVCASIVLPQANRVPWKTLAPLLASSLLTAPLGAYLLQHEDATSLLHALGALIVAFVAFLLSGKAAPAWAQGNTGAILCGSIAGIFGGAFNAQGPAIMLFAASSDWKVDEIRRNVLAVLMVNSSAVVLTHLLSGQFESFYSQSFLLTSIPCVVLGMIAGNWMNSKMDSTCFKNFILASCALMGSRLLIL</sequence>
<feature type="transmembrane region" description="Helical" evidence="7">
    <location>
        <begin position="196"/>
        <end position="214"/>
    </location>
</feature>
<dbReference type="GO" id="GO:0005886">
    <property type="term" value="C:plasma membrane"/>
    <property type="evidence" value="ECO:0007669"/>
    <property type="project" value="UniProtKB-SubCell"/>
</dbReference>
<keyword evidence="2" id="KW-0813">Transport</keyword>
<evidence type="ECO:0000256" key="4">
    <source>
        <dbReference type="ARBA" id="ARBA00022692"/>
    </source>
</evidence>
<keyword evidence="3" id="KW-1003">Cell membrane</keyword>
<feature type="transmembrane region" description="Helical" evidence="7">
    <location>
        <begin position="156"/>
        <end position="184"/>
    </location>
</feature>
<protein>
    <recommendedName>
        <fullName evidence="9">Membrane transporter protein</fullName>
    </recommendedName>
</protein>
<evidence type="ECO:0000256" key="3">
    <source>
        <dbReference type="ARBA" id="ARBA00022475"/>
    </source>
</evidence>
<dbReference type="EMBL" id="HBFP01000098">
    <property type="protein sequence ID" value="CAD8815684.1"/>
    <property type="molecule type" value="Transcribed_RNA"/>
</dbReference>